<dbReference type="EMBL" id="JAFJZZ010000002">
    <property type="protein sequence ID" value="MBN7773367.1"/>
    <property type="molecule type" value="Genomic_DNA"/>
</dbReference>
<proteinExistence type="predicted"/>
<dbReference type="Gene3D" id="3.90.550.10">
    <property type="entry name" value="Spore Coat Polysaccharide Biosynthesis Protein SpsA, Chain A"/>
    <property type="match status" value="1"/>
</dbReference>
<dbReference type="Proteomes" id="UP000664545">
    <property type="component" value="Unassembled WGS sequence"/>
</dbReference>
<accession>A0A939IH86</accession>
<comment type="caution">
    <text evidence="2">The sequence shown here is derived from an EMBL/GenBank/DDBJ whole genome shotgun (WGS) entry which is preliminary data.</text>
</comment>
<keyword evidence="3" id="KW-1185">Reference proteome</keyword>
<evidence type="ECO:0000313" key="3">
    <source>
        <dbReference type="Proteomes" id="UP000664545"/>
    </source>
</evidence>
<feature type="domain" description="Nucleotidyl transferase" evidence="1">
    <location>
        <begin position="7"/>
        <end position="167"/>
    </location>
</feature>
<dbReference type="InterPro" id="IPR005835">
    <property type="entry name" value="NTP_transferase_dom"/>
</dbReference>
<sequence>MREPILVIMAAGMGSRYGGLKQMDPVGSAGELIIDFSLYDAYLAGFKEVICVIKKELEADFRELIGNKAGKHLNIRYAFQDLHDLPEGYSVPVGREKPWGTCHAVLSCRDMIDGPFAVINADDYYGTGAFQSVYEYLCNTKDDEKYRYCMVGYNIENTLTENGTVARGVCNTSEDGFLTGIVERTKIKWMEDKTIAYTEDDGNTWADIPRGTPVSMNFWGFSRSMMDEIARRFPSFLDKAFLENPLKGEYYLPLAVDDLLKEGAATVKVLKSQDKWYGVTYKEDKQMVVDSLQALKDKGFYPEKIWG</sequence>
<dbReference type="Pfam" id="PF00483">
    <property type="entry name" value="NTP_transferase"/>
    <property type="match status" value="1"/>
</dbReference>
<protein>
    <submittedName>
        <fullName evidence="2">Nucleotidyltransferase</fullName>
    </submittedName>
</protein>
<dbReference type="InterPro" id="IPR029044">
    <property type="entry name" value="Nucleotide-diphossugar_trans"/>
</dbReference>
<gene>
    <name evidence="2" type="ORF">JYB65_08335</name>
</gene>
<dbReference type="RefSeq" id="WP_206582232.1">
    <property type="nucleotide sequence ID" value="NZ_JAFJZZ010000002.1"/>
</dbReference>
<reference evidence="2" key="1">
    <citation type="submission" date="2021-02" db="EMBL/GenBank/DDBJ databases">
        <title>Abyssanaerobacter marinus gen.nov., sp., nov, anaerobic bacterium isolated from the Onnuri vent field of Indian Ocean and suggestion of Mogibacteriaceae fam. nov., and proposal of reclassification of ambiguous this family's genus member.</title>
        <authorList>
            <person name="Kim Y.J."/>
            <person name="Yang J.-A."/>
        </authorList>
    </citation>
    <scope>NUCLEOTIDE SEQUENCE</scope>
    <source>
        <strain evidence="2">DSM 2634</strain>
    </source>
</reference>
<name>A0A939IH86_CLOAM</name>
<organism evidence="2 3">
    <name type="scientific">Clostridium aminobutyricum</name>
    <dbReference type="NCBI Taxonomy" id="33953"/>
    <lineage>
        <taxon>Bacteria</taxon>
        <taxon>Bacillati</taxon>
        <taxon>Bacillota</taxon>
        <taxon>Clostridia</taxon>
        <taxon>Eubacteriales</taxon>
        <taxon>Clostridiaceae</taxon>
        <taxon>Clostridium</taxon>
    </lineage>
</organism>
<dbReference type="SUPFAM" id="SSF53448">
    <property type="entry name" value="Nucleotide-diphospho-sugar transferases"/>
    <property type="match status" value="1"/>
</dbReference>
<evidence type="ECO:0000313" key="2">
    <source>
        <dbReference type="EMBL" id="MBN7773367.1"/>
    </source>
</evidence>
<dbReference type="AlphaFoldDB" id="A0A939IH86"/>
<evidence type="ECO:0000259" key="1">
    <source>
        <dbReference type="Pfam" id="PF00483"/>
    </source>
</evidence>